<evidence type="ECO:0000313" key="1">
    <source>
        <dbReference type="EMBL" id="KAL2474741.1"/>
    </source>
</evidence>
<dbReference type="EMBL" id="JBFOLK010000011">
    <property type="protein sequence ID" value="KAL2474741.1"/>
    <property type="molecule type" value="Genomic_DNA"/>
</dbReference>
<keyword evidence="2" id="KW-1185">Reference proteome</keyword>
<proteinExistence type="predicted"/>
<dbReference type="InterPro" id="IPR052147">
    <property type="entry name" value="PP2-like/Lectin"/>
</dbReference>
<gene>
    <name evidence="1" type="ORF">Adt_35477</name>
</gene>
<name>A0ABD1QEU6_9LAMI</name>
<evidence type="ECO:0000313" key="2">
    <source>
        <dbReference type="Proteomes" id="UP001604336"/>
    </source>
</evidence>
<dbReference type="InterPro" id="IPR025886">
    <property type="entry name" value="PP2-like"/>
</dbReference>
<dbReference type="AlphaFoldDB" id="A0ABD1QEU6"/>
<dbReference type="Proteomes" id="UP001604336">
    <property type="component" value="Unassembled WGS sequence"/>
</dbReference>
<accession>A0ABD1QEU6</accession>
<comment type="caution">
    <text evidence="1">The sequence shown here is derived from an EMBL/GenBank/DDBJ whole genome shotgun (WGS) entry which is preliminary data.</text>
</comment>
<reference evidence="2" key="1">
    <citation type="submission" date="2024-07" db="EMBL/GenBank/DDBJ databases">
        <title>Two chromosome-level genome assemblies of Korean endemic species Abeliophyllum distichum and Forsythia ovata (Oleaceae).</title>
        <authorList>
            <person name="Jang H."/>
        </authorList>
    </citation>
    <scope>NUCLEOTIDE SEQUENCE [LARGE SCALE GENOMIC DNA]</scope>
</reference>
<dbReference type="PANTHER" id="PTHR48478:SF1">
    <property type="entry name" value="LECTIN-LIKE"/>
    <property type="match status" value="1"/>
</dbReference>
<protein>
    <submittedName>
        <fullName evidence="1">Protein PHLOEM PROTEIN 2-LIKE A9</fullName>
    </submittedName>
</protein>
<sequence>MASQNPHYEGNHNLVFDKSKGDQLIISPRDLNIVWGRDSRYWKIQPELDNMPAELLQVCWLEVTGSVNGIDPKKSYKVDFTVSFTPDAFGWGEYPLYFMVKTGKEENFVWKKVVISSTKANDPIQISGDSNPVKDSSSSNSKLYFGLYEVWSGKWKGGLKIHKVVVREANEN</sequence>
<dbReference type="Pfam" id="PF14299">
    <property type="entry name" value="PP2"/>
    <property type="match status" value="1"/>
</dbReference>
<organism evidence="1 2">
    <name type="scientific">Abeliophyllum distichum</name>
    <dbReference type="NCBI Taxonomy" id="126358"/>
    <lineage>
        <taxon>Eukaryota</taxon>
        <taxon>Viridiplantae</taxon>
        <taxon>Streptophyta</taxon>
        <taxon>Embryophyta</taxon>
        <taxon>Tracheophyta</taxon>
        <taxon>Spermatophyta</taxon>
        <taxon>Magnoliopsida</taxon>
        <taxon>eudicotyledons</taxon>
        <taxon>Gunneridae</taxon>
        <taxon>Pentapetalae</taxon>
        <taxon>asterids</taxon>
        <taxon>lamiids</taxon>
        <taxon>Lamiales</taxon>
        <taxon>Oleaceae</taxon>
        <taxon>Forsythieae</taxon>
        <taxon>Abeliophyllum</taxon>
    </lineage>
</organism>
<dbReference type="PANTHER" id="PTHR48478">
    <property type="entry name" value="LECTIN-LIKE"/>
    <property type="match status" value="1"/>
</dbReference>